<reference evidence="5 6" key="1">
    <citation type="submission" date="2024-04" db="EMBL/GenBank/DDBJ databases">
        <title>Tritrichomonas musculus Genome.</title>
        <authorList>
            <person name="Alves-Ferreira E."/>
            <person name="Grigg M."/>
            <person name="Lorenzi H."/>
            <person name="Galac M."/>
        </authorList>
    </citation>
    <scope>NUCLEOTIDE SEQUENCE [LARGE SCALE GENOMIC DNA]</scope>
    <source>
        <strain evidence="5 6">EAF2021</strain>
    </source>
</reference>
<comment type="similarity">
    <text evidence="1">Belongs to the GcvH family.</text>
</comment>
<dbReference type="Gene3D" id="2.40.50.100">
    <property type="match status" value="1"/>
</dbReference>
<evidence type="ECO:0000313" key="6">
    <source>
        <dbReference type="Proteomes" id="UP001470230"/>
    </source>
</evidence>
<dbReference type="PROSITE" id="PS50968">
    <property type="entry name" value="BIOTINYL_LIPOYL"/>
    <property type="match status" value="1"/>
</dbReference>
<gene>
    <name evidence="5" type="ORF">M9Y10_002760</name>
</gene>
<dbReference type="Pfam" id="PF01597">
    <property type="entry name" value="GCV_H"/>
    <property type="match status" value="1"/>
</dbReference>
<dbReference type="PROSITE" id="PS00189">
    <property type="entry name" value="LIPOYL"/>
    <property type="match status" value="1"/>
</dbReference>
<protein>
    <recommendedName>
        <fullName evidence="4">Lipoyl-binding domain-containing protein</fullName>
    </recommendedName>
</protein>
<dbReference type="InterPro" id="IPR033753">
    <property type="entry name" value="GCV_H/Fam206"/>
</dbReference>
<evidence type="ECO:0000256" key="1">
    <source>
        <dbReference type="ARBA" id="ARBA00009249"/>
    </source>
</evidence>
<keyword evidence="6" id="KW-1185">Reference proteome</keyword>
<organism evidence="5 6">
    <name type="scientific">Tritrichomonas musculus</name>
    <dbReference type="NCBI Taxonomy" id="1915356"/>
    <lineage>
        <taxon>Eukaryota</taxon>
        <taxon>Metamonada</taxon>
        <taxon>Parabasalia</taxon>
        <taxon>Tritrichomonadida</taxon>
        <taxon>Tritrichomonadidae</taxon>
        <taxon>Tritrichomonas</taxon>
    </lineage>
</organism>
<dbReference type="PANTHER" id="PTHR11715">
    <property type="entry name" value="GLYCINE CLEAVAGE SYSTEM H PROTEIN"/>
    <property type="match status" value="1"/>
</dbReference>
<dbReference type="NCBIfam" id="NF002270">
    <property type="entry name" value="PRK01202.1"/>
    <property type="match status" value="1"/>
</dbReference>
<proteinExistence type="inferred from homology"/>
<evidence type="ECO:0000313" key="5">
    <source>
        <dbReference type="EMBL" id="KAK8900433.1"/>
    </source>
</evidence>
<evidence type="ECO:0000256" key="2">
    <source>
        <dbReference type="ARBA" id="ARBA00022823"/>
    </source>
</evidence>
<dbReference type="CDD" id="cd06848">
    <property type="entry name" value="GCS_H"/>
    <property type="match status" value="1"/>
</dbReference>
<name>A0ABR2LAN9_9EUKA</name>
<dbReference type="EMBL" id="JAPFFF010000001">
    <property type="protein sequence ID" value="KAK8900433.1"/>
    <property type="molecule type" value="Genomic_DNA"/>
</dbReference>
<keyword evidence="2" id="KW-0450">Lipoyl</keyword>
<dbReference type="PANTHER" id="PTHR11715:SF3">
    <property type="entry name" value="GLYCINE CLEAVAGE SYSTEM H PROTEIN-RELATED"/>
    <property type="match status" value="1"/>
</dbReference>
<dbReference type="InterPro" id="IPR000089">
    <property type="entry name" value="Biotin_lipoyl"/>
</dbReference>
<evidence type="ECO:0000256" key="3">
    <source>
        <dbReference type="ARBA" id="ARBA00022946"/>
    </source>
</evidence>
<comment type="caution">
    <text evidence="5">The sequence shown here is derived from an EMBL/GenBank/DDBJ whole genome shotgun (WGS) entry which is preliminary data.</text>
</comment>
<dbReference type="InterPro" id="IPR003016">
    <property type="entry name" value="2-oxoA_DH_lipoyl-BS"/>
</dbReference>
<dbReference type="SUPFAM" id="SSF51230">
    <property type="entry name" value="Single hybrid motif"/>
    <property type="match status" value="1"/>
</dbReference>
<dbReference type="InterPro" id="IPR011053">
    <property type="entry name" value="Single_hybrid_motif"/>
</dbReference>
<sequence>MLSFSHFPTFKAYRSFAKLFATTHEWIDVNGSTGVIGISDFAQHQMGEITFADFQLNKEVKAGEELGDIESIKSTSPIFAPMGGTIIEVNPALADNPTIINKSPEKDGWLCKLRLADSSNVGKLMDEASYKKFLASR</sequence>
<dbReference type="Proteomes" id="UP001470230">
    <property type="component" value="Unassembled WGS sequence"/>
</dbReference>
<dbReference type="InterPro" id="IPR002930">
    <property type="entry name" value="GCV_H"/>
</dbReference>
<keyword evidence="3" id="KW-0809">Transit peptide</keyword>
<evidence type="ECO:0000259" key="4">
    <source>
        <dbReference type="PROSITE" id="PS50968"/>
    </source>
</evidence>
<feature type="domain" description="Lipoyl-binding" evidence="4">
    <location>
        <begin position="33"/>
        <end position="114"/>
    </location>
</feature>
<accession>A0ABR2LAN9</accession>